<protein>
    <submittedName>
        <fullName evidence="1">Uncharacterized protein</fullName>
    </submittedName>
</protein>
<name>A0A1H6B681_9BACT</name>
<reference evidence="1 2" key="1">
    <citation type="submission" date="2016-10" db="EMBL/GenBank/DDBJ databases">
        <authorList>
            <person name="de Groot N.N."/>
        </authorList>
    </citation>
    <scope>NUCLEOTIDE SEQUENCE [LARGE SCALE GENOMIC DNA]</scope>
    <source>
        <strain evidence="1 2">DSM 22489</strain>
    </source>
</reference>
<organism evidence="1 2">
    <name type="scientific">Bryocella elongata</name>
    <dbReference type="NCBI Taxonomy" id="863522"/>
    <lineage>
        <taxon>Bacteria</taxon>
        <taxon>Pseudomonadati</taxon>
        <taxon>Acidobacteriota</taxon>
        <taxon>Terriglobia</taxon>
        <taxon>Terriglobales</taxon>
        <taxon>Acidobacteriaceae</taxon>
        <taxon>Bryocella</taxon>
    </lineage>
</organism>
<proteinExistence type="predicted"/>
<evidence type="ECO:0000313" key="1">
    <source>
        <dbReference type="EMBL" id="SEG56353.1"/>
    </source>
</evidence>
<evidence type="ECO:0000313" key="2">
    <source>
        <dbReference type="Proteomes" id="UP000236728"/>
    </source>
</evidence>
<dbReference type="Proteomes" id="UP000236728">
    <property type="component" value="Unassembled WGS sequence"/>
</dbReference>
<dbReference type="AlphaFoldDB" id="A0A1H6B681"/>
<dbReference type="RefSeq" id="WP_103934413.1">
    <property type="nucleotide sequence ID" value="NZ_FNVA01000006.1"/>
</dbReference>
<accession>A0A1H6B681</accession>
<sequence>MIPQFTVDASGIPDYLDRVKANVLAGIRGGMADAMKGLAYVVAGHAGGDPIVSRSGQFVGAVLGSPKVTQSDGYIKGTVSSMVGRKPMGVWFDEGTSVPAVEGVLFGFFSADGRSVFTHGHNAFQVAPHPIMNPSLQEYQPAIIATIEARIDAAIGESA</sequence>
<gene>
    <name evidence="1" type="ORF">SAMN05421819_3564</name>
</gene>
<dbReference type="EMBL" id="FNVA01000006">
    <property type="protein sequence ID" value="SEG56353.1"/>
    <property type="molecule type" value="Genomic_DNA"/>
</dbReference>
<keyword evidence="2" id="KW-1185">Reference proteome</keyword>